<keyword evidence="1" id="KW-1133">Transmembrane helix</keyword>
<dbReference type="RefSeq" id="WP_245768851.1">
    <property type="nucleotide sequence ID" value="NZ_FOAP01000017.1"/>
</dbReference>
<keyword evidence="1" id="KW-0812">Transmembrane</keyword>
<evidence type="ECO:0000256" key="1">
    <source>
        <dbReference type="SAM" id="Phobius"/>
    </source>
</evidence>
<reference evidence="3" key="1">
    <citation type="submission" date="2016-10" db="EMBL/GenBank/DDBJ databases">
        <authorList>
            <person name="Varghese N."/>
            <person name="Submissions S."/>
        </authorList>
    </citation>
    <scope>NUCLEOTIDE SEQUENCE [LARGE SCALE GENOMIC DNA]</scope>
    <source>
        <strain evidence="3">DSM 17044</strain>
    </source>
</reference>
<evidence type="ECO:0000313" key="2">
    <source>
        <dbReference type="EMBL" id="SEM46932.1"/>
    </source>
</evidence>
<accession>A0A1H7YL05</accession>
<dbReference type="Proteomes" id="UP000182719">
    <property type="component" value="Unassembled WGS sequence"/>
</dbReference>
<feature type="transmembrane region" description="Helical" evidence="1">
    <location>
        <begin position="50"/>
        <end position="72"/>
    </location>
</feature>
<dbReference type="AlphaFoldDB" id="A0A1H7YL05"/>
<organism evidence="2 3">
    <name type="scientific">Stigmatella aurantiaca</name>
    <dbReference type="NCBI Taxonomy" id="41"/>
    <lineage>
        <taxon>Bacteria</taxon>
        <taxon>Pseudomonadati</taxon>
        <taxon>Myxococcota</taxon>
        <taxon>Myxococcia</taxon>
        <taxon>Myxococcales</taxon>
        <taxon>Cystobacterineae</taxon>
        <taxon>Archangiaceae</taxon>
        <taxon>Stigmatella</taxon>
    </lineage>
</organism>
<keyword evidence="3" id="KW-1185">Reference proteome</keyword>
<proteinExistence type="predicted"/>
<name>A0A1H7YL05_STIAU</name>
<protein>
    <submittedName>
        <fullName evidence="2">General secretion pathway protein E</fullName>
    </submittedName>
</protein>
<dbReference type="EMBL" id="FOAP01000017">
    <property type="protein sequence ID" value="SEM46932.1"/>
    <property type="molecule type" value="Genomic_DNA"/>
</dbReference>
<evidence type="ECO:0000313" key="3">
    <source>
        <dbReference type="Proteomes" id="UP000182719"/>
    </source>
</evidence>
<sequence length="110" mass="11391">MSKATSLLWSLAGLVLVAGIGWGLYRHFPSDAGAALQQGRLYLGGAVTPLFLLSVGLAVVLGVGASAASRLASRAPPPLARRPALSPLEVVNEDVAIAVREMLVELGQYL</sequence>
<keyword evidence="1" id="KW-0472">Membrane</keyword>
<gene>
    <name evidence="2" type="ORF">SAMN05444354_11770</name>
</gene>